<dbReference type="GO" id="GO:0005634">
    <property type="term" value="C:nucleus"/>
    <property type="evidence" value="ECO:0007669"/>
    <property type="project" value="TreeGrafter"/>
</dbReference>
<dbReference type="AlphaFoldDB" id="G8JQW8"/>
<evidence type="ECO:0000256" key="5">
    <source>
        <dbReference type="ARBA" id="ARBA00022840"/>
    </source>
</evidence>
<dbReference type="GO" id="GO:1990023">
    <property type="term" value="C:mitotic spindle midzone"/>
    <property type="evidence" value="ECO:0007669"/>
    <property type="project" value="EnsemblFungi"/>
</dbReference>
<dbReference type="SUPFAM" id="SSF52540">
    <property type="entry name" value="P-loop containing nucleoside triphosphate hydrolases"/>
    <property type="match status" value="1"/>
</dbReference>
<dbReference type="GO" id="GO:0005524">
    <property type="term" value="F:ATP binding"/>
    <property type="evidence" value="ECO:0007669"/>
    <property type="project" value="UniProtKB-UniRule"/>
</dbReference>
<evidence type="ECO:0000256" key="6">
    <source>
        <dbReference type="ARBA" id="ARBA00023175"/>
    </source>
</evidence>
<dbReference type="eggNOG" id="KOG0243">
    <property type="taxonomic scope" value="Eukaryota"/>
</dbReference>
<dbReference type="InterPro" id="IPR027417">
    <property type="entry name" value="P-loop_NTPase"/>
</dbReference>
<keyword evidence="11" id="KW-0175">Coiled coil</keyword>
<dbReference type="InterPro" id="IPR047149">
    <property type="entry name" value="KIF11-like"/>
</dbReference>
<comment type="similarity">
    <text evidence="8">Belongs to the TRAFAC class myosin-kinesin ATPase superfamily. Kinesin family. KIN-5/BimC subfamily.</text>
</comment>
<protein>
    <recommendedName>
        <fullName evidence="10">Kinesin-like protein</fullName>
    </recommendedName>
</protein>
<dbReference type="PANTHER" id="PTHR47970:SF12">
    <property type="entry name" value="KINESIN FAMILY MEMBER 11"/>
    <property type="match status" value="1"/>
</dbReference>
<evidence type="ECO:0000256" key="3">
    <source>
        <dbReference type="ARBA" id="ARBA00022701"/>
    </source>
</evidence>
<evidence type="ECO:0000256" key="2">
    <source>
        <dbReference type="ARBA" id="ARBA00022490"/>
    </source>
</evidence>
<dbReference type="InterPro" id="IPR001752">
    <property type="entry name" value="Kinesin_motor_dom"/>
</dbReference>
<dbReference type="PANTHER" id="PTHR47970">
    <property type="entry name" value="KINESIN-LIKE PROTEIN KIF11"/>
    <property type="match status" value="1"/>
</dbReference>
<reference evidence="15" key="1">
    <citation type="journal article" date="2012" name="G3 (Bethesda)">
        <title>Pichia sorbitophila, an interspecies yeast hybrid reveals early steps of genome resolution following polyploidization.</title>
        <authorList>
            <person name="Leh Louis V."/>
            <person name="Despons L."/>
            <person name="Friedrich A."/>
            <person name="Martin T."/>
            <person name="Durrens P."/>
            <person name="Casaregola S."/>
            <person name="Neuveglise C."/>
            <person name="Fairhead C."/>
            <person name="Marck C."/>
            <person name="Cruz J.A."/>
            <person name="Straub M.L."/>
            <person name="Kugler V."/>
            <person name="Sacerdot C."/>
            <person name="Uzunov Z."/>
            <person name="Thierry A."/>
            <person name="Weiss S."/>
            <person name="Bleykasten C."/>
            <person name="De Montigny J."/>
            <person name="Jacques N."/>
            <person name="Jung P."/>
            <person name="Lemaire M."/>
            <person name="Mallet S."/>
            <person name="Morel G."/>
            <person name="Richard G.F."/>
            <person name="Sarkar A."/>
            <person name="Savel G."/>
            <person name="Schacherer J."/>
            <person name="Seret M.L."/>
            <person name="Talla E."/>
            <person name="Samson G."/>
            <person name="Jubin C."/>
            <person name="Poulain J."/>
            <person name="Vacherie B."/>
            <person name="Barbe V."/>
            <person name="Pelletier E."/>
            <person name="Sherman D.J."/>
            <person name="Westhof E."/>
            <person name="Weissenbach J."/>
            <person name="Baret P.V."/>
            <person name="Wincker P."/>
            <person name="Gaillardin C."/>
            <person name="Dujon B."/>
            <person name="Souciet J.L."/>
        </authorList>
    </citation>
    <scope>NUCLEOTIDE SEQUENCE [LARGE SCALE GENOMIC DNA]</scope>
    <source>
        <strain evidence="15">CBS 270.75 / DBVPG 7215 / KCTC 17166 / NRRL Y-17582</strain>
    </source>
</reference>
<name>G8JQW8_ERECY</name>
<dbReference type="GO" id="GO:0000235">
    <property type="term" value="C:astral microtubule"/>
    <property type="evidence" value="ECO:0007669"/>
    <property type="project" value="EnsemblFungi"/>
</dbReference>
<keyword evidence="6 9" id="KW-0505">Motor protein</keyword>
<keyword evidence="4 9" id="KW-0547">Nucleotide-binding</keyword>
<dbReference type="KEGG" id="erc:Ecym_3020"/>
<evidence type="ECO:0000256" key="12">
    <source>
        <dbReference type="SAM" id="MobiDB-lite"/>
    </source>
</evidence>
<dbReference type="OrthoDB" id="3176171at2759"/>
<dbReference type="SMART" id="SM00129">
    <property type="entry name" value="KISc"/>
    <property type="match status" value="1"/>
</dbReference>
<dbReference type="InterPro" id="IPR019821">
    <property type="entry name" value="Kinesin_motor_CS"/>
</dbReference>
<dbReference type="GO" id="GO:0000073">
    <property type="term" value="P:initial mitotic spindle pole body separation"/>
    <property type="evidence" value="ECO:0007669"/>
    <property type="project" value="EnsemblFungi"/>
</dbReference>
<keyword evidence="7" id="KW-0206">Cytoskeleton</keyword>
<dbReference type="GO" id="GO:0000776">
    <property type="term" value="C:kinetochore"/>
    <property type="evidence" value="ECO:0007669"/>
    <property type="project" value="EnsemblFungi"/>
</dbReference>
<dbReference type="GO" id="GO:0008569">
    <property type="term" value="F:minus-end-directed microtubule motor activity"/>
    <property type="evidence" value="ECO:0007669"/>
    <property type="project" value="EnsemblFungi"/>
</dbReference>
<dbReference type="STRING" id="931890.G8JQW8"/>
<proteinExistence type="inferred from homology"/>
<dbReference type="GO" id="GO:0007018">
    <property type="term" value="P:microtubule-based movement"/>
    <property type="evidence" value="ECO:0007669"/>
    <property type="project" value="InterPro"/>
</dbReference>
<accession>G8JQW8</accession>
<dbReference type="InParanoid" id="G8JQW8"/>
<dbReference type="GeneID" id="11468592"/>
<feature type="compositionally biased region" description="Polar residues" evidence="12">
    <location>
        <begin position="197"/>
        <end position="218"/>
    </location>
</feature>
<evidence type="ECO:0000256" key="10">
    <source>
        <dbReference type="RuleBase" id="RU000394"/>
    </source>
</evidence>
<dbReference type="GO" id="GO:0045144">
    <property type="term" value="P:meiotic sister chromatid segregation"/>
    <property type="evidence" value="ECO:0007669"/>
    <property type="project" value="EnsemblFungi"/>
</dbReference>
<feature type="binding site" evidence="9">
    <location>
        <begin position="114"/>
        <end position="121"/>
    </location>
    <ligand>
        <name>ATP</name>
        <dbReference type="ChEBI" id="CHEBI:30616"/>
    </ligand>
</feature>
<keyword evidence="5 9" id="KW-0067">ATP-binding</keyword>
<evidence type="ECO:0000313" key="14">
    <source>
        <dbReference type="EMBL" id="AET38537.1"/>
    </source>
</evidence>
<dbReference type="PROSITE" id="PS50067">
    <property type="entry name" value="KINESIN_MOTOR_2"/>
    <property type="match status" value="1"/>
</dbReference>
<evidence type="ECO:0000313" key="15">
    <source>
        <dbReference type="Proteomes" id="UP000006790"/>
    </source>
</evidence>
<dbReference type="EMBL" id="CP002499">
    <property type="protein sequence ID" value="AET38537.1"/>
    <property type="molecule type" value="Genomic_DNA"/>
</dbReference>
<dbReference type="RefSeq" id="XP_003645354.1">
    <property type="nucleotide sequence ID" value="XM_003645306.1"/>
</dbReference>
<dbReference type="GO" id="GO:0098653">
    <property type="term" value="P:centromere clustering"/>
    <property type="evidence" value="ECO:0007669"/>
    <property type="project" value="EnsemblFungi"/>
</dbReference>
<dbReference type="GO" id="GO:0008017">
    <property type="term" value="F:microtubule binding"/>
    <property type="evidence" value="ECO:0007669"/>
    <property type="project" value="InterPro"/>
</dbReference>
<dbReference type="CDD" id="cd01364">
    <property type="entry name" value="KISc_BimC_Eg5"/>
    <property type="match status" value="1"/>
</dbReference>
<gene>
    <name evidence="14" type="ordered locus">Ecym_3020</name>
</gene>
<sequence>MVYNGLTTKKRTMLDDGNEELNITVAVRCRGRNEREIKAKSAVVVTVPDVTGSNEVSINTTGDIGIAGKMNSRTYTVDQVFGPSADQKLIFKNIAEPLFDDFIKGYNCTVLVYGMTSTGKTYTMTGDEKLYDGELSDSAGIIPRVLFRLFDTLEATESDHLVKCSYIELYNEELKDLLDDTPDYSKRLRIFDSNTITNSRAGSQNNSPKEQDGTSSSMAKRRYTHIPTKPKRPSLNKQLLYEQSSAIYIQNLQEFHITNAREGISVLQKGLKHRQVASTKMNDFSSRSHTIFTIMLYKSYEGELFRISKMNLVDLAGSENISRSGAQNQRAKEAGSINQSLLTLGRVINSLADKSIHIPFRESKLTRLLQDSLGGNTKTALIATISPAKINADETSSTLEYATKAKNIKNRPQLGSFMMKDILVKSISSELSKLKSDFLSTKAKEGIYMSHEHYQEMVNDLENYQTEIQESKRQVESFSSQNSLLLKDKKASQQLNELQDMKITRLQNTIEYLCDKIERQHRNEIDLVSTIHKLKEALHTMKGSLQNYETHELRLQNDIKEVLYQGITSYRESMDQHLETVKTRMLDKNLSINHNMDEIRTIFHETLDSVRSAGSDMCTNIVKIVKDQPSTSYQQFKEALGDLDTKVQTYSVTLTNKLTEMTEENNNMKEYLDEHFLKNNNQEMLDLRMEKAYHKSKTASDALISSVVSMMESHMEESRNLMLSSMKDAVSEMIDKELEMFQPVKERWVLSFENINECDAAHQQFENKSTKLLTNLKELADNSVVAADDVAKQVQENVTNFEGIVRQASAKESIVKQMNDINDKHKMLEDHFENNIKYFKESSKGFEEMDCSIKKIIREMSPEVGDIKQIEALLERVNSRSFGPIASTGKTPMRPELKNPIPKTRSRSMSPIKSLDTNVVHVVPLIKRGTMDIEVDGPAMKKIK</sequence>
<dbReference type="GO" id="GO:0061805">
    <property type="term" value="P:mitotic spindle elongation (spindle phase three)"/>
    <property type="evidence" value="ECO:0007669"/>
    <property type="project" value="EnsemblFungi"/>
</dbReference>
<dbReference type="GO" id="GO:0008574">
    <property type="term" value="F:plus-end-directed microtubule motor activity"/>
    <property type="evidence" value="ECO:0007669"/>
    <property type="project" value="EnsemblFungi"/>
</dbReference>
<evidence type="ECO:0000256" key="11">
    <source>
        <dbReference type="SAM" id="Coils"/>
    </source>
</evidence>
<dbReference type="PROSITE" id="PS00411">
    <property type="entry name" value="KINESIN_MOTOR_1"/>
    <property type="match status" value="1"/>
</dbReference>
<evidence type="ECO:0000256" key="9">
    <source>
        <dbReference type="PROSITE-ProRule" id="PRU00283"/>
    </source>
</evidence>
<dbReference type="InterPro" id="IPR047241">
    <property type="entry name" value="KIF11-like_kin_motor_dom"/>
</dbReference>
<dbReference type="Pfam" id="PF00225">
    <property type="entry name" value="Kinesin"/>
    <property type="match status" value="1"/>
</dbReference>
<dbReference type="HOGENOM" id="CLU_001485_33_3_1"/>
<comment type="subcellular location">
    <subcellularLocation>
        <location evidence="1">Cytoplasm</location>
        <location evidence="1">Cytoskeleton</location>
    </subcellularLocation>
</comment>
<dbReference type="Proteomes" id="UP000006790">
    <property type="component" value="Chromosome 3"/>
</dbReference>
<dbReference type="GO" id="GO:0033047">
    <property type="term" value="P:regulation of mitotic sister chromatid segregation"/>
    <property type="evidence" value="ECO:0007669"/>
    <property type="project" value="EnsemblFungi"/>
</dbReference>
<dbReference type="FunCoup" id="G8JQW8">
    <property type="interactions" value="123"/>
</dbReference>
<keyword evidence="2" id="KW-0963">Cytoplasm</keyword>
<feature type="domain" description="Kinesin motor" evidence="13">
    <location>
        <begin position="22"/>
        <end position="408"/>
    </location>
</feature>
<dbReference type="GO" id="GO:0007019">
    <property type="term" value="P:microtubule depolymerization"/>
    <property type="evidence" value="ECO:0007669"/>
    <property type="project" value="EnsemblFungi"/>
</dbReference>
<evidence type="ECO:0000256" key="4">
    <source>
        <dbReference type="ARBA" id="ARBA00022741"/>
    </source>
</evidence>
<feature type="region of interest" description="Disordered" evidence="12">
    <location>
        <begin position="197"/>
        <end position="235"/>
    </location>
</feature>
<feature type="compositionally biased region" description="Basic residues" evidence="12">
    <location>
        <begin position="219"/>
        <end position="234"/>
    </location>
</feature>
<dbReference type="Gene3D" id="3.40.850.10">
    <property type="entry name" value="Kinesin motor domain"/>
    <property type="match status" value="1"/>
</dbReference>
<evidence type="ECO:0000259" key="13">
    <source>
        <dbReference type="PROSITE" id="PS50067"/>
    </source>
</evidence>
<organism evidence="14 15">
    <name type="scientific">Eremothecium cymbalariae (strain CBS 270.75 / DBVPG 7215 / KCTC 17166 / NRRL Y-17582)</name>
    <name type="common">Yeast</name>
    <dbReference type="NCBI Taxonomy" id="931890"/>
    <lineage>
        <taxon>Eukaryota</taxon>
        <taxon>Fungi</taxon>
        <taxon>Dikarya</taxon>
        <taxon>Ascomycota</taxon>
        <taxon>Saccharomycotina</taxon>
        <taxon>Saccharomycetes</taxon>
        <taxon>Saccharomycetales</taxon>
        <taxon>Saccharomycetaceae</taxon>
        <taxon>Eremothecium</taxon>
    </lineage>
</organism>
<keyword evidence="15" id="KW-1185">Reference proteome</keyword>
<dbReference type="GO" id="GO:0005828">
    <property type="term" value="C:kinetochore microtubule"/>
    <property type="evidence" value="ECO:0007669"/>
    <property type="project" value="EnsemblFungi"/>
</dbReference>
<evidence type="ECO:0000256" key="7">
    <source>
        <dbReference type="ARBA" id="ARBA00023212"/>
    </source>
</evidence>
<feature type="coiled-coil region" evidence="11">
    <location>
        <begin position="454"/>
        <end position="481"/>
    </location>
</feature>
<dbReference type="InterPro" id="IPR036961">
    <property type="entry name" value="Kinesin_motor_dom_sf"/>
</dbReference>
<feature type="region of interest" description="Disordered" evidence="12">
    <location>
        <begin position="883"/>
        <end position="909"/>
    </location>
</feature>
<keyword evidence="3 10" id="KW-0493">Microtubule</keyword>
<evidence type="ECO:0000256" key="8">
    <source>
        <dbReference type="ARBA" id="ARBA00034704"/>
    </source>
</evidence>
<dbReference type="PRINTS" id="PR00380">
    <property type="entry name" value="KINESINHEAVY"/>
</dbReference>
<evidence type="ECO:0000256" key="1">
    <source>
        <dbReference type="ARBA" id="ARBA00004245"/>
    </source>
</evidence>